<evidence type="ECO:0000256" key="5">
    <source>
        <dbReference type="ARBA" id="ARBA00023136"/>
    </source>
</evidence>
<keyword evidence="1" id="KW-1003">Cell membrane</keyword>
<keyword evidence="5" id="KW-0472">Membrane</keyword>
<accession>I3YB12</accession>
<dbReference type="GO" id="GO:0015221">
    <property type="term" value="F:lipopolysaccharide transmembrane transporter activity"/>
    <property type="evidence" value="ECO:0007669"/>
    <property type="project" value="InterPro"/>
</dbReference>
<evidence type="ECO:0000256" key="2">
    <source>
        <dbReference type="ARBA" id="ARBA00022519"/>
    </source>
</evidence>
<dbReference type="NCBIfam" id="TIGR04409">
    <property type="entry name" value="LptC_YrbK"/>
    <property type="match status" value="1"/>
</dbReference>
<evidence type="ECO:0000313" key="6">
    <source>
        <dbReference type="EMBL" id="AFL74180.1"/>
    </source>
</evidence>
<dbReference type="GO" id="GO:0005886">
    <property type="term" value="C:plasma membrane"/>
    <property type="evidence" value="ECO:0007669"/>
    <property type="project" value="InterPro"/>
</dbReference>
<dbReference type="KEGG" id="tvi:Thivi_2231"/>
<evidence type="ECO:0008006" key="8">
    <source>
        <dbReference type="Google" id="ProtNLM"/>
    </source>
</evidence>
<sequence length="212" mass="24025">MSPNASRFSRPSWSRRQLLLGACFVVSGLIAWWQLQSPPDTAPVLDARPRLPDYVVLNFAAVDTDEVGRPSRRLLADELRHFVREDRSELDRPHLELFQSAGPPWKARAQEGLVLTGGDQVRLIGDVQLDREGDGQTRPVHLETERIDVWRKQALAETDLPVRILSDGDSLTANGMRLWYTEPTRTTFHGRARIRFAPESAPDDELTRETPP</sequence>
<protein>
    <recommendedName>
        <fullName evidence="8">Lipopolysaccharide export system protein LptC</fullName>
    </recommendedName>
</protein>
<dbReference type="STRING" id="765911.Thivi_2231"/>
<evidence type="ECO:0000313" key="7">
    <source>
        <dbReference type="Proteomes" id="UP000006062"/>
    </source>
</evidence>
<dbReference type="InterPro" id="IPR010664">
    <property type="entry name" value="LipoPS_assembly_LptC-rel"/>
</dbReference>
<dbReference type="PANTHER" id="PTHR37481:SF1">
    <property type="entry name" value="LIPOPOLYSACCHARIDE EXPORT SYSTEM PROTEIN LPTC"/>
    <property type="match status" value="1"/>
</dbReference>
<dbReference type="eggNOG" id="COG3117">
    <property type="taxonomic scope" value="Bacteria"/>
</dbReference>
<keyword evidence="4" id="KW-1133">Transmembrane helix</keyword>
<keyword evidence="7" id="KW-1185">Reference proteome</keyword>
<evidence type="ECO:0000256" key="4">
    <source>
        <dbReference type="ARBA" id="ARBA00022989"/>
    </source>
</evidence>
<dbReference type="Proteomes" id="UP000006062">
    <property type="component" value="Chromosome"/>
</dbReference>
<dbReference type="InterPro" id="IPR026265">
    <property type="entry name" value="LptC"/>
</dbReference>
<dbReference type="AlphaFoldDB" id="I3YB12"/>
<dbReference type="Gene3D" id="2.60.450.10">
    <property type="entry name" value="Lipopolysaccharide (LPS) transport protein A like domain"/>
    <property type="match status" value="1"/>
</dbReference>
<dbReference type="PANTHER" id="PTHR37481">
    <property type="entry name" value="LIPOPOLYSACCHARIDE EXPORT SYSTEM PROTEIN LPTC"/>
    <property type="match status" value="1"/>
</dbReference>
<dbReference type="GO" id="GO:0030288">
    <property type="term" value="C:outer membrane-bounded periplasmic space"/>
    <property type="evidence" value="ECO:0007669"/>
    <property type="project" value="TreeGrafter"/>
</dbReference>
<gene>
    <name evidence="6" type="ordered locus">Thivi_2231</name>
</gene>
<dbReference type="HOGENOM" id="CLU_100563_1_0_6"/>
<evidence type="ECO:0000256" key="3">
    <source>
        <dbReference type="ARBA" id="ARBA00022692"/>
    </source>
</evidence>
<reference evidence="6 7" key="1">
    <citation type="submission" date="2012-06" db="EMBL/GenBank/DDBJ databases">
        <title>Complete sequence of Thiocystis violascens DSM 198.</title>
        <authorList>
            <consortium name="US DOE Joint Genome Institute"/>
            <person name="Lucas S."/>
            <person name="Han J."/>
            <person name="Lapidus A."/>
            <person name="Cheng J.-F."/>
            <person name="Goodwin L."/>
            <person name="Pitluck S."/>
            <person name="Peters L."/>
            <person name="Ovchinnikova G."/>
            <person name="Teshima H."/>
            <person name="Detter J.C."/>
            <person name="Han C."/>
            <person name="Tapia R."/>
            <person name="Land M."/>
            <person name="Hauser L."/>
            <person name="Kyrpides N."/>
            <person name="Ivanova N."/>
            <person name="Pagani I."/>
            <person name="Vogl K."/>
            <person name="Liu Z."/>
            <person name="Frigaard N.-U."/>
            <person name="Bryant D."/>
            <person name="Woyke T."/>
        </authorList>
    </citation>
    <scope>NUCLEOTIDE SEQUENCE [LARGE SCALE GENOMIC DNA]</scope>
    <source>
        <strain evidence="7">ATCC 17096 / DSM 198 / 6111</strain>
    </source>
</reference>
<dbReference type="GO" id="GO:0017089">
    <property type="term" value="F:glycolipid transfer activity"/>
    <property type="evidence" value="ECO:0007669"/>
    <property type="project" value="TreeGrafter"/>
</dbReference>
<dbReference type="OrthoDB" id="5973594at2"/>
<name>I3YB12_THIV6</name>
<evidence type="ECO:0000256" key="1">
    <source>
        <dbReference type="ARBA" id="ARBA00022475"/>
    </source>
</evidence>
<dbReference type="InterPro" id="IPR052363">
    <property type="entry name" value="LPS_export_LptC"/>
</dbReference>
<dbReference type="Pfam" id="PF06835">
    <property type="entry name" value="LptC"/>
    <property type="match status" value="1"/>
</dbReference>
<organism evidence="6 7">
    <name type="scientific">Thiocystis violascens (strain ATCC 17096 / DSM 198 / 6111)</name>
    <name type="common">Chromatium violascens</name>
    <dbReference type="NCBI Taxonomy" id="765911"/>
    <lineage>
        <taxon>Bacteria</taxon>
        <taxon>Pseudomonadati</taxon>
        <taxon>Pseudomonadota</taxon>
        <taxon>Gammaproteobacteria</taxon>
        <taxon>Chromatiales</taxon>
        <taxon>Chromatiaceae</taxon>
        <taxon>Thiocystis</taxon>
    </lineage>
</organism>
<dbReference type="RefSeq" id="WP_014778627.1">
    <property type="nucleotide sequence ID" value="NC_018012.1"/>
</dbReference>
<dbReference type="EMBL" id="CP003154">
    <property type="protein sequence ID" value="AFL74180.1"/>
    <property type="molecule type" value="Genomic_DNA"/>
</dbReference>
<proteinExistence type="predicted"/>
<keyword evidence="2" id="KW-0997">Cell inner membrane</keyword>
<keyword evidence="3" id="KW-0812">Transmembrane</keyword>